<feature type="domain" description="VWFA" evidence="2">
    <location>
        <begin position="73"/>
        <end position="274"/>
    </location>
</feature>
<dbReference type="PANTHER" id="PTHR10579">
    <property type="entry name" value="CALCIUM-ACTIVATED CHLORIDE CHANNEL REGULATOR"/>
    <property type="match status" value="1"/>
</dbReference>
<keyword evidence="4" id="KW-1185">Reference proteome</keyword>
<dbReference type="InterPro" id="IPR051266">
    <property type="entry name" value="CLCR"/>
</dbReference>
<dbReference type="PROSITE" id="PS50817">
    <property type="entry name" value="INTEIN_N_TER"/>
    <property type="match status" value="1"/>
</dbReference>
<dbReference type="InterPro" id="IPR002035">
    <property type="entry name" value="VWF_A"/>
</dbReference>
<organism evidence="3 4">
    <name type="scientific">Corynascus novoguineensis</name>
    <dbReference type="NCBI Taxonomy" id="1126955"/>
    <lineage>
        <taxon>Eukaryota</taxon>
        <taxon>Fungi</taxon>
        <taxon>Dikarya</taxon>
        <taxon>Ascomycota</taxon>
        <taxon>Pezizomycotina</taxon>
        <taxon>Sordariomycetes</taxon>
        <taxon>Sordariomycetidae</taxon>
        <taxon>Sordariales</taxon>
        <taxon>Chaetomiaceae</taxon>
        <taxon>Corynascus</taxon>
    </lineage>
</organism>
<evidence type="ECO:0000256" key="1">
    <source>
        <dbReference type="SAM" id="MobiDB-lite"/>
    </source>
</evidence>
<dbReference type="Gene3D" id="2.170.16.10">
    <property type="entry name" value="Hedgehog/Intein (Hint) domain"/>
    <property type="match status" value="1"/>
</dbReference>
<dbReference type="InterPro" id="IPR036465">
    <property type="entry name" value="vWFA_dom_sf"/>
</dbReference>
<dbReference type="InterPro" id="IPR006141">
    <property type="entry name" value="Intein_N"/>
</dbReference>
<dbReference type="Pfam" id="PF14623">
    <property type="entry name" value="Vint"/>
    <property type="match status" value="1"/>
</dbReference>
<dbReference type="InterPro" id="IPR039510">
    <property type="entry name" value="Vint_dom"/>
</dbReference>
<gene>
    <name evidence="3" type="ORF">C7999DRAFT_13990</name>
</gene>
<protein>
    <submittedName>
        <fullName evidence="3">Hint-domain-containing protein</fullName>
    </submittedName>
</protein>
<reference evidence="3" key="2">
    <citation type="submission" date="2023-05" db="EMBL/GenBank/DDBJ databases">
        <authorList>
            <consortium name="Lawrence Berkeley National Laboratory"/>
            <person name="Steindorff A."/>
            <person name="Hensen N."/>
            <person name="Bonometti L."/>
            <person name="Westerberg I."/>
            <person name="Brannstrom I.O."/>
            <person name="Guillou S."/>
            <person name="Cros-Aarteil S."/>
            <person name="Calhoun S."/>
            <person name="Haridas S."/>
            <person name="Kuo A."/>
            <person name="Mondo S."/>
            <person name="Pangilinan J."/>
            <person name="Riley R."/>
            <person name="Labutti K."/>
            <person name="Andreopoulos B."/>
            <person name="Lipzen A."/>
            <person name="Chen C."/>
            <person name="Yanf M."/>
            <person name="Daum C."/>
            <person name="Ng V."/>
            <person name="Clum A."/>
            <person name="Ohm R."/>
            <person name="Martin F."/>
            <person name="Silar P."/>
            <person name="Natvig D."/>
            <person name="Lalanne C."/>
            <person name="Gautier V."/>
            <person name="Ament-Velasquez S.L."/>
            <person name="Kruys A."/>
            <person name="Hutchinson M.I."/>
            <person name="Powell A.J."/>
            <person name="Barry K."/>
            <person name="Miller A.N."/>
            <person name="Grigoriev I.V."/>
            <person name="Debuchy R."/>
            <person name="Gladieux P."/>
            <person name="Thoren M.H."/>
            <person name="Johannesson H."/>
        </authorList>
    </citation>
    <scope>NUCLEOTIDE SEQUENCE</scope>
    <source>
        <strain evidence="3">CBS 359.72</strain>
    </source>
</reference>
<dbReference type="AlphaFoldDB" id="A0AAN7HJK0"/>
<dbReference type="Gene3D" id="3.40.50.410">
    <property type="entry name" value="von Willebrand factor, type A domain"/>
    <property type="match status" value="1"/>
</dbReference>
<evidence type="ECO:0000259" key="2">
    <source>
        <dbReference type="PROSITE" id="PS50234"/>
    </source>
</evidence>
<dbReference type="GO" id="GO:0016539">
    <property type="term" value="P:intein-mediated protein splicing"/>
    <property type="evidence" value="ECO:0007669"/>
    <property type="project" value="InterPro"/>
</dbReference>
<dbReference type="InterPro" id="IPR032838">
    <property type="entry name" value="Vwaint_dom"/>
</dbReference>
<name>A0AAN7HJK0_9PEZI</name>
<dbReference type="Pfam" id="PF14624">
    <property type="entry name" value="Vwaint"/>
    <property type="match status" value="1"/>
</dbReference>
<accession>A0AAN7HJK0</accession>
<sequence length="785" mass="85754">MVTTLLGGGPGHEIEKGSAGNEFTLAVGSTKQGQTLQVQLHPFLSQDRKGGLIVKVQPPKEPADPNLHHVPCDIVLSIDVSASMSSPAPAPAATPGEKEEITGLTALDLVKHAAMTIIETLDERDRLGIITFSNDSKIIQELTPMTDENKDITRKKIKSMDVESLTNLWSGIRDGLELFEADSRGRVPALLVLTDGIPNHRCPPKGYIPKLKTMTPLPATIHTFGFGYNLRSGLLKSIAEVGGGNYSFIPDAGMVGTVFIHAVANLQSTFANNVRLRLTYPSYLRLEEMTGEAVGRQEPVELEGDVPEPLTSLTILLNNIQYGQSRDIYLRHNKTLVITPGSIPSEVREHGPPIITAVLEYQRFTPTVHQTVAHQDPFSFPFSLPPAEIAYHMSRAALVEFLSTIYPLNPQLEHEPLVQTRRPEDLPQRLQSLVFALPASRPEFATSHPGCGALLIDICGNPSFANPSPSARMLPSAWTGQVALALVDNGHYHRWGVHYLPSLAGAHARQVCGSFKDAGPLLYGADSQLFQRCRDRLDDAFDSLPPPEPSLQTRYAGGGYGTPSPPYRPAMSMRRYRDVNSGCFAAETGVLLAAGKVVRIAALRRGMEVTTPRGPRKVVKVLKMPVSRMEMCVVRDGESGQRLLVTPWHPVAVPQEGASAWQFPRDVAQRSVRYTGAVYSVLLERDEDVEAHAILVGGVWGVTMGHGLTREGKRRDVRAHQFYGNYAKISRALARLPKRAGGVVTGGGLTRDPVTGLVNGFSSARAEQTQRFAMKRRRNVLSLCR</sequence>
<dbReference type="EMBL" id="MU857643">
    <property type="protein sequence ID" value="KAK4248087.1"/>
    <property type="molecule type" value="Genomic_DNA"/>
</dbReference>
<dbReference type="Pfam" id="PF00092">
    <property type="entry name" value="VWA"/>
    <property type="match status" value="1"/>
</dbReference>
<proteinExistence type="predicted"/>
<dbReference type="PANTHER" id="PTHR10579:SF156">
    <property type="entry name" value="VWFA DOMAIN-CONTAINING PROTEIN"/>
    <property type="match status" value="1"/>
</dbReference>
<dbReference type="SUPFAM" id="SSF51294">
    <property type="entry name" value="Hedgehog/intein (Hint) domain"/>
    <property type="match status" value="1"/>
</dbReference>
<evidence type="ECO:0000313" key="4">
    <source>
        <dbReference type="Proteomes" id="UP001303647"/>
    </source>
</evidence>
<dbReference type="SUPFAM" id="SSF53300">
    <property type="entry name" value="vWA-like"/>
    <property type="match status" value="1"/>
</dbReference>
<evidence type="ECO:0000313" key="3">
    <source>
        <dbReference type="EMBL" id="KAK4248087.1"/>
    </source>
</evidence>
<comment type="caution">
    <text evidence="3">The sequence shown here is derived from an EMBL/GenBank/DDBJ whole genome shotgun (WGS) entry which is preliminary data.</text>
</comment>
<feature type="region of interest" description="Disordered" evidence="1">
    <location>
        <begin position="542"/>
        <end position="563"/>
    </location>
</feature>
<dbReference type="SMART" id="SM00327">
    <property type="entry name" value="VWA"/>
    <property type="match status" value="1"/>
</dbReference>
<dbReference type="InterPro" id="IPR036844">
    <property type="entry name" value="Hint_dom_sf"/>
</dbReference>
<dbReference type="CDD" id="cd00081">
    <property type="entry name" value="Hint"/>
    <property type="match status" value="1"/>
</dbReference>
<dbReference type="Proteomes" id="UP001303647">
    <property type="component" value="Unassembled WGS sequence"/>
</dbReference>
<dbReference type="PROSITE" id="PS50234">
    <property type="entry name" value="VWFA"/>
    <property type="match status" value="1"/>
</dbReference>
<reference evidence="3" key="1">
    <citation type="journal article" date="2023" name="Mol. Phylogenet. Evol.">
        <title>Genome-scale phylogeny and comparative genomics of the fungal order Sordariales.</title>
        <authorList>
            <person name="Hensen N."/>
            <person name="Bonometti L."/>
            <person name="Westerberg I."/>
            <person name="Brannstrom I.O."/>
            <person name="Guillou S."/>
            <person name="Cros-Aarteil S."/>
            <person name="Calhoun S."/>
            <person name="Haridas S."/>
            <person name="Kuo A."/>
            <person name="Mondo S."/>
            <person name="Pangilinan J."/>
            <person name="Riley R."/>
            <person name="LaButti K."/>
            <person name="Andreopoulos B."/>
            <person name="Lipzen A."/>
            <person name="Chen C."/>
            <person name="Yan M."/>
            <person name="Daum C."/>
            <person name="Ng V."/>
            <person name="Clum A."/>
            <person name="Steindorff A."/>
            <person name="Ohm R.A."/>
            <person name="Martin F."/>
            <person name="Silar P."/>
            <person name="Natvig D.O."/>
            <person name="Lalanne C."/>
            <person name="Gautier V."/>
            <person name="Ament-Velasquez S.L."/>
            <person name="Kruys A."/>
            <person name="Hutchinson M.I."/>
            <person name="Powell A.J."/>
            <person name="Barry K."/>
            <person name="Miller A.N."/>
            <person name="Grigoriev I.V."/>
            <person name="Debuchy R."/>
            <person name="Gladieux P."/>
            <person name="Hiltunen Thoren M."/>
            <person name="Johannesson H."/>
        </authorList>
    </citation>
    <scope>NUCLEOTIDE SEQUENCE</scope>
    <source>
        <strain evidence="3">CBS 359.72</strain>
    </source>
</reference>